<dbReference type="Proteomes" id="UP000010310">
    <property type="component" value="Unassembled WGS sequence"/>
</dbReference>
<dbReference type="CDD" id="cd02966">
    <property type="entry name" value="TlpA_like_family"/>
    <property type="match status" value="1"/>
</dbReference>
<dbReference type="EMBL" id="AMWX01000001">
    <property type="protein sequence ID" value="EKO37060.1"/>
    <property type="molecule type" value="Genomic_DNA"/>
</dbReference>
<dbReference type="PROSITE" id="PS51257">
    <property type="entry name" value="PROKAR_LIPOPROTEIN"/>
    <property type="match status" value="1"/>
</dbReference>
<dbReference type="STRING" id="1208365.B273_0380"/>
<organism evidence="2 3">
    <name type="scientific">SAR86 cluster bacterium SAR86E</name>
    <dbReference type="NCBI Taxonomy" id="1208365"/>
    <lineage>
        <taxon>Bacteria</taxon>
        <taxon>Pseudomonadati</taxon>
        <taxon>Pseudomonadota</taxon>
        <taxon>Gammaproteobacteria</taxon>
        <taxon>SAR86 cluster</taxon>
    </lineage>
</organism>
<accession>K6GJC9</accession>
<dbReference type="Pfam" id="PF00578">
    <property type="entry name" value="AhpC-TSA"/>
    <property type="match status" value="1"/>
</dbReference>
<sequence length="150" mass="17261">MKLKLTLPLLCLFLFSCEKGDIELFDARPIFSSEFSGNWILVNYWADWCPPCIKEIPEIAAFADTYPEVKVFAFNFDRLDDEDLRPQIKKFGISYPSLITHPKSIWGIETPKTLPATYFISPEGEVVFTSLKPQDMISLSKVYKQLKDRG</sequence>
<reference evidence="2 3" key="1">
    <citation type="submission" date="2012-09" db="EMBL/GenBank/DDBJ databases">
        <authorList>
            <person name="Dupont C.L."/>
            <person name="Rusch D.B."/>
            <person name="Lombardo M.-J."/>
            <person name="Novotny M."/>
            <person name="Yee-Greenbaum J."/>
            <person name="Laskin R."/>
        </authorList>
    </citation>
    <scope>NUCLEOTIDE SEQUENCE [LARGE SCALE GENOMIC DNA]</scope>
    <source>
        <strain evidence="2">SAR86E</strain>
    </source>
</reference>
<dbReference type="GO" id="GO:0016209">
    <property type="term" value="F:antioxidant activity"/>
    <property type="evidence" value="ECO:0007669"/>
    <property type="project" value="InterPro"/>
</dbReference>
<dbReference type="InterPro" id="IPR000866">
    <property type="entry name" value="AhpC/TSA"/>
</dbReference>
<dbReference type="InterPro" id="IPR050553">
    <property type="entry name" value="Thioredoxin_ResA/DsbE_sf"/>
</dbReference>
<evidence type="ECO:0000313" key="3">
    <source>
        <dbReference type="Proteomes" id="UP000010310"/>
    </source>
</evidence>
<dbReference type="InterPro" id="IPR036249">
    <property type="entry name" value="Thioredoxin-like_sf"/>
</dbReference>
<protein>
    <submittedName>
        <fullName evidence="2">Redoxin</fullName>
    </submittedName>
</protein>
<evidence type="ECO:0000259" key="1">
    <source>
        <dbReference type="PROSITE" id="PS51352"/>
    </source>
</evidence>
<dbReference type="SUPFAM" id="SSF52833">
    <property type="entry name" value="Thioredoxin-like"/>
    <property type="match status" value="1"/>
</dbReference>
<gene>
    <name evidence="2" type="ORF">B273_0380</name>
</gene>
<dbReference type="AlphaFoldDB" id="K6GJC9"/>
<dbReference type="PANTHER" id="PTHR42852">
    <property type="entry name" value="THIOL:DISULFIDE INTERCHANGE PROTEIN DSBE"/>
    <property type="match status" value="1"/>
</dbReference>
<keyword evidence="3" id="KW-1185">Reference proteome</keyword>
<dbReference type="Gene3D" id="3.40.30.10">
    <property type="entry name" value="Glutaredoxin"/>
    <property type="match status" value="1"/>
</dbReference>
<proteinExistence type="predicted"/>
<dbReference type="PROSITE" id="PS51352">
    <property type="entry name" value="THIOREDOXIN_2"/>
    <property type="match status" value="1"/>
</dbReference>
<dbReference type="InterPro" id="IPR013766">
    <property type="entry name" value="Thioredoxin_domain"/>
</dbReference>
<name>K6GJC9_9GAMM</name>
<evidence type="ECO:0000313" key="2">
    <source>
        <dbReference type="EMBL" id="EKO37060.1"/>
    </source>
</evidence>
<comment type="caution">
    <text evidence="2">The sequence shown here is derived from an EMBL/GenBank/DDBJ whole genome shotgun (WGS) entry which is preliminary data.</text>
</comment>
<feature type="domain" description="Thioredoxin" evidence="1">
    <location>
        <begin position="1"/>
        <end position="148"/>
    </location>
</feature>
<dbReference type="GO" id="GO:0016491">
    <property type="term" value="F:oxidoreductase activity"/>
    <property type="evidence" value="ECO:0007669"/>
    <property type="project" value="InterPro"/>
</dbReference>
<dbReference type="PANTHER" id="PTHR42852:SF13">
    <property type="entry name" value="PROTEIN DIPZ"/>
    <property type="match status" value="1"/>
</dbReference>